<dbReference type="GO" id="GO:0016929">
    <property type="term" value="F:deSUMOylase activity"/>
    <property type="evidence" value="ECO:0007669"/>
    <property type="project" value="TreeGrafter"/>
</dbReference>
<comment type="caution">
    <text evidence="7">The sequence shown here is derived from an EMBL/GenBank/DDBJ whole genome shotgun (WGS) entry which is preliminary data.</text>
</comment>
<evidence type="ECO:0000256" key="1">
    <source>
        <dbReference type="ARBA" id="ARBA00005234"/>
    </source>
</evidence>
<dbReference type="GO" id="GO:0006508">
    <property type="term" value="P:proteolysis"/>
    <property type="evidence" value="ECO:0007669"/>
    <property type="project" value="UniProtKB-KW"/>
</dbReference>
<keyword evidence="3" id="KW-0378">Hydrolase</keyword>
<dbReference type="AlphaFoldDB" id="A0A9W8PCY9"/>
<evidence type="ECO:0000313" key="8">
    <source>
        <dbReference type="Proteomes" id="UP001142393"/>
    </source>
</evidence>
<dbReference type="Proteomes" id="UP001142393">
    <property type="component" value="Unassembled WGS sequence"/>
</dbReference>
<feature type="domain" description="Ubiquitin-like protease family profile" evidence="6">
    <location>
        <begin position="47"/>
        <end position="242"/>
    </location>
</feature>
<dbReference type="InterPro" id="IPR003653">
    <property type="entry name" value="Peptidase_C48_C"/>
</dbReference>
<keyword evidence="8" id="KW-1185">Reference proteome</keyword>
<dbReference type="InterPro" id="IPR038765">
    <property type="entry name" value="Papain-like_cys_pep_sf"/>
</dbReference>
<gene>
    <name evidence="7" type="ORF">DFH05DRAFT_1570419</name>
</gene>
<dbReference type="GO" id="GO:0005634">
    <property type="term" value="C:nucleus"/>
    <property type="evidence" value="ECO:0007669"/>
    <property type="project" value="TreeGrafter"/>
</dbReference>
<dbReference type="PANTHER" id="PTHR12606">
    <property type="entry name" value="SENTRIN/SUMO-SPECIFIC PROTEASE"/>
    <property type="match status" value="1"/>
</dbReference>
<dbReference type="PROSITE" id="PS50600">
    <property type="entry name" value="ULP_PROTEASE"/>
    <property type="match status" value="1"/>
</dbReference>
<keyword evidence="2" id="KW-0645">Protease</keyword>
<dbReference type="PANTHER" id="PTHR12606:SF1">
    <property type="entry name" value="UBIQUITIN-LIKE-SPECIFIC PROTEASE 1A"/>
    <property type="match status" value="1"/>
</dbReference>
<feature type="compositionally biased region" description="Polar residues" evidence="5">
    <location>
        <begin position="303"/>
        <end position="315"/>
    </location>
</feature>
<evidence type="ECO:0000256" key="5">
    <source>
        <dbReference type="SAM" id="MobiDB-lite"/>
    </source>
</evidence>
<proteinExistence type="inferred from homology"/>
<dbReference type="Gene3D" id="3.40.395.10">
    <property type="entry name" value="Adenoviral Proteinase, Chain A"/>
    <property type="match status" value="1"/>
</dbReference>
<dbReference type="EMBL" id="JANVFU010000001">
    <property type="protein sequence ID" value="KAJ3751488.1"/>
    <property type="molecule type" value="Genomic_DNA"/>
</dbReference>
<dbReference type="SUPFAM" id="SSF54001">
    <property type="entry name" value="Cysteine proteinases"/>
    <property type="match status" value="1"/>
</dbReference>
<evidence type="ECO:0000256" key="3">
    <source>
        <dbReference type="ARBA" id="ARBA00022801"/>
    </source>
</evidence>
<evidence type="ECO:0000259" key="6">
    <source>
        <dbReference type="PROSITE" id="PS50600"/>
    </source>
</evidence>
<feature type="compositionally biased region" description="Basic and acidic residues" evidence="5">
    <location>
        <begin position="353"/>
        <end position="363"/>
    </location>
</feature>
<dbReference type="Pfam" id="PF02902">
    <property type="entry name" value="Peptidase_C48"/>
    <property type="match status" value="1"/>
</dbReference>
<evidence type="ECO:0000256" key="2">
    <source>
        <dbReference type="ARBA" id="ARBA00022670"/>
    </source>
</evidence>
<evidence type="ECO:0000256" key="4">
    <source>
        <dbReference type="ARBA" id="ARBA00022807"/>
    </source>
</evidence>
<accession>A0A9W8PCY9</accession>
<sequence>MCELHFCSSTSEENALNVCPDKTVRRLQSIMKLMRLHRQKSWKVNLPNISIRSFETIGTGRWLDDEVINYFVTKWCSKSQTALGLNTFFACKFLFEGSSCISANSVEHLTSEHESRVQKWCLAAKKAQNLSSWESVFIPINESNSHWYSACINFRLQRVEIYDSLREVYLKSRENPVPLRKNTKTMLVLMWLTEILGRMRGEEVWLRNNPYTTWQFDPHAKVPFQSNNFDCGVHTLWHPNMSLSWECLDFGGDMSGKRIRLAQEMLEDTQHGRLNIPVPPSSGKIQLYSSAPSRSQSRRRTRNQTPHSFTTTGNDSDAAALSRRRRRQRGEASTANAGGYESKKISEDDETKQDDGKDSEDTS</sequence>
<dbReference type="GO" id="GO:0016926">
    <property type="term" value="P:protein desumoylation"/>
    <property type="evidence" value="ECO:0007669"/>
    <property type="project" value="TreeGrafter"/>
</dbReference>
<evidence type="ECO:0000313" key="7">
    <source>
        <dbReference type="EMBL" id="KAJ3751488.1"/>
    </source>
</evidence>
<organism evidence="7 8">
    <name type="scientific">Lentinula detonsa</name>
    <dbReference type="NCBI Taxonomy" id="2804962"/>
    <lineage>
        <taxon>Eukaryota</taxon>
        <taxon>Fungi</taxon>
        <taxon>Dikarya</taxon>
        <taxon>Basidiomycota</taxon>
        <taxon>Agaricomycotina</taxon>
        <taxon>Agaricomycetes</taxon>
        <taxon>Agaricomycetidae</taxon>
        <taxon>Agaricales</taxon>
        <taxon>Marasmiineae</taxon>
        <taxon>Omphalotaceae</taxon>
        <taxon>Lentinula</taxon>
    </lineage>
</organism>
<name>A0A9W8PCY9_9AGAR</name>
<feature type="region of interest" description="Disordered" evidence="5">
    <location>
        <begin position="270"/>
        <end position="363"/>
    </location>
</feature>
<comment type="similarity">
    <text evidence="1">Belongs to the peptidase C48 family.</text>
</comment>
<reference evidence="7 8" key="1">
    <citation type="journal article" date="2023" name="Proc. Natl. Acad. Sci. U.S.A.">
        <title>A global phylogenomic analysis of the shiitake genus Lentinula.</title>
        <authorList>
            <person name="Sierra-Patev S."/>
            <person name="Min B."/>
            <person name="Naranjo-Ortiz M."/>
            <person name="Looney B."/>
            <person name="Konkel Z."/>
            <person name="Slot J.C."/>
            <person name="Sakamoto Y."/>
            <person name="Steenwyk J.L."/>
            <person name="Rokas A."/>
            <person name="Carro J."/>
            <person name="Camarero S."/>
            <person name="Ferreira P."/>
            <person name="Molpeceres G."/>
            <person name="Ruiz-Duenas F.J."/>
            <person name="Serrano A."/>
            <person name="Henrissat B."/>
            <person name="Drula E."/>
            <person name="Hughes K.W."/>
            <person name="Mata J.L."/>
            <person name="Ishikawa N.K."/>
            <person name="Vargas-Isla R."/>
            <person name="Ushijima S."/>
            <person name="Smith C.A."/>
            <person name="Donoghue J."/>
            <person name="Ahrendt S."/>
            <person name="Andreopoulos W."/>
            <person name="He G."/>
            <person name="LaButti K."/>
            <person name="Lipzen A."/>
            <person name="Ng V."/>
            <person name="Riley R."/>
            <person name="Sandor L."/>
            <person name="Barry K."/>
            <person name="Martinez A.T."/>
            <person name="Xiao Y."/>
            <person name="Gibbons J.G."/>
            <person name="Terashima K."/>
            <person name="Grigoriev I.V."/>
            <person name="Hibbett D."/>
        </authorList>
    </citation>
    <scope>NUCLEOTIDE SEQUENCE [LARGE SCALE GENOMIC DNA]</scope>
    <source>
        <strain evidence="7 8">TFB7810</strain>
    </source>
</reference>
<protein>
    <recommendedName>
        <fullName evidence="6">Ubiquitin-like protease family profile domain-containing protein</fullName>
    </recommendedName>
</protein>
<keyword evidence="4" id="KW-0788">Thiol protease</keyword>